<dbReference type="PANTHER" id="PTHR43245:SF13">
    <property type="entry name" value="UDP-D-APIOSE_UDP-D-XYLOSE SYNTHASE 2"/>
    <property type="match status" value="1"/>
</dbReference>
<protein>
    <submittedName>
        <fullName evidence="3">NAD-dependent epimerase/dehydratase family protein</fullName>
    </submittedName>
</protein>
<dbReference type="InterPro" id="IPR050177">
    <property type="entry name" value="Lipid_A_modif_metabolic_enz"/>
</dbReference>
<dbReference type="EMBL" id="CP064942">
    <property type="protein sequence ID" value="QPH55586.1"/>
    <property type="molecule type" value="Genomic_DNA"/>
</dbReference>
<keyword evidence="4" id="KW-1185">Reference proteome</keyword>
<dbReference type="AlphaFoldDB" id="A0A7S9LUU1"/>
<evidence type="ECO:0000259" key="2">
    <source>
        <dbReference type="Pfam" id="PF01370"/>
    </source>
</evidence>
<sequence length="337" mass="36063">MPSALLLGGTGQIGLAVAARLAREGWEIRLASRTAPEFDGPWQHAPWDREDPAALARALGEGADLLLDCVAFDAAHAEALLAVQESAGHLMAISSASVYRDEGGRTIDEAKETGFPHFPEPIPEDHTTVEPGPETYSTSKVAMERRLLEGAHVPATLLRPCAIHGPHSKHAREWWFVRRLLDGRTRIPLAYGGRSRFQTTSTAAIAEAVLHAFGGGAPAVLNVTDAYAPTVAEIGRTVMEAMGEHADLVGLPDEIYPPKGGATPWSAERPMVLASSAPTAGTYAETAPAAVAWLTRATRGRDWRAVLPQLAAYPKEHFDYAADDEALEREGAAPLNH</sequence>
<feature type="region of interest" description="Disordered" evidence="1">
    <location>
        <begin position="113"/>
        <end position="135"/>
    </location>
</feature>
<dbReference type="KEGG" id="poz:I0K15_07590"/>
<name>A0A7S9LUU1_9RHOB</name>
<evidence type="ECO:0000313" key="3">
    <source>
        <dbReference type="EMBL" id="QPH55586.1"/>
    </source>
</evidence>
<feature type="domain" description="NAD-dependent epimerase/dehydratase" evidence="2">
    <location>
        <begin position="5"/>
        <end position="212"/>
    </location>
</feature>
<dbReference type="InterPro" id="IPR001509">
    <property type="entry name" value="Epimerase_deHydtase"/>
</dbReference>
<proteinExistence type="predicted"/>
<dbReference type="Gene3D" id="3.40.50.720">
    <property type="entry name" value="NAD(P)-binding Rossmann-like Domain"/>
    <property type="match status" value="1"/>
</dbReference>
<dbReference type="InterPro" id="IPR036291">
    <property type="entry name" value="NAD(P)-bd_dom_sf"/>
</dbReference>
<dbReference type="SUPFAM" id="SSF51735">
    <property type="entry name" value="NAD(P)-binding Rossmann-fold domains"/>
    <property type="match status" value="1"/>
</dbReference>
<dbReference type="RefSeq" id="WP_196104848.1">
    <property type="nucleotide sequence ID" value="NZ_CP064942.1"/>
</dbReference>
<organism evidence="3 4">
    <name type="scientific">Pontivivens ytuae</name>
    <dbReference type="NCBI Taxonomy" id="2789856"/>
    <lineage>
        <taxon>Bacteria</taxon>
        <taxon>Pseudomonadati</taxon>
        <taxon>Pseudomonadota</taxon>
        <taxon>Alphaproteobacteria</taxon>
        <taxon>Rhodobacterales</taxon>
        <taxon>Paracoccaceae</taxon>
        <taxon>Pontivivens</taxon>
    </lineage>
</organism>
<evidence type="ECO:0000313" key="4">
    <source>
        <dbReference type="Proteomes" id="UP000594800"/>
    </source>
</evidence>
<dbReference type="Proteomes" id="UP000594800">
    <property type="component" value="Chromosome"/>
</dbReference>
<evidence type="ECO:0000256" key="1">
    <source>
        <dbReference type="SAM" id="MobiDB-lite"/>
    </source>
</evidence>
<accession>A0A7S9LUU1</accession>
<dbReference type="PANTHER" id="PTHR43245">
    <property type="entry name" value="BIFUNCTIONAL POLYMYXIN RESISTANCE PROTEIN ARNA"/>
    <property type="match status" value="1"/>
</dbReference>
<reference evidence="3 4" key="1">
    <citation type="submission" date="2020-11" db="EMBL/GenBank/DDBJ databases">
        <title>Description of Pontivivens ytuae sp. nov. isolated from deep sea sediment of Mariana Trench.</title>
        <authorList>
            <person name="Wang Z."/>
            <person name="Sun Q.-L."/>
            <person name="Xu X.-D."/>
            <person name="Tang Y.-Z."/>
            <person name="Zhang J."/>
        </authorList>
    </citation>
    <scope>NUCLEOTIDE SEQUENCE [LARGE SCALE GENOMIC DNA]</scope>
    <source>
        <strain evidence="3 4">MT2928</strain>
    </source>
</reference>
<dbReference type="Pfam" id="PF01370">
    <property type="entry name" value="Epimerase"/>
    <property type="match status" value="1"/>
</dbReference>
<gene>
    <name evidence="3" type="ORF">I0K15_07590</name>
</gene>